<name>A0ABD3ZQK1_BACIU</name>
<sequence>MLLIDIVTFSVFVFILFVMNLLISDSFTGLSVFDNNVAVFYNLYPQDNLRLSTLLFTIHP</sequence>
<keyword evidence="1" id="KW-0812">Transmembrane</keyword>
<gene>
    <name evidence="2" type="ORF">B4067_2833</name>
</gene>
<evidence type="ECO:0000313" key="3">
    <source>
        <dbReference type="Proteomes" id="UP000031970"/>
    </source>
</evidence>
<keyword evidence="1" id="KW-1133">Transmembrane helix</keyword>
<dbReference type="Proteomes" id="UP000031970">
    <property type="component" value="Unassembled WGS sequence"/>
</dbReference>
<reference evidence="2 3" key="1">
    <citation type="submission" date="2014-11" db="EMBL/GenBank/DDBJ databases">
        <title>Draft Genome Sequences of Nine Bacillus subtilis Strains that Form Spores with High Heat-Resistance.</title>
        <authorList>
            <person name="Krawcyk A.O."/>
            <person name="Berendsen E.M."/>
            <person name="de Jong A."/>
            <person name="Holsappel S."/>
            <person name="Eijlander R.T."/>
            <person name="Wells-Bennik M."/>
            <person name="Kuipers O.P."/>
        </authorList>
    </citation>
    <scope>NUCLEOTIDE SEQUENCE [LARGE SCALE GENOMIC DNA]</scope>
    <source>
        <strain evidence="2 3">B4067</strain>
    </source>
</reference>
<feature type="transmembrane region" description="Helical" evidence="1">
    <location>
        <begin position="6"/>
        <end position="23"/>
    </location>
</feature>
<proteinExistence type="predicted"/>
<evidence type="ECO:0000313" key="2">
    <source>
        <dbReference type="EMBL" id="KIL30447.1"/>
    </source>
</evidence>
<accession>A0ABD3ZQK1</accession>
<dbReference type="AlphaFoldDB" id="A0ABD3ZQK1"/>
<dbReference type="EMBL" id="JSXS01000121">
    <property type="protein sequence ID" value="KIL30447.1"/>
    <property type="molecule type" value="Genomic_DNA"/>
</dbReference>
<keyword evidence="1" id="KW-0472">Membrane</keyword>
<comment type="caution">
    <text evidence="2">The sequence shown here is derived from an EMBL/GenBank/DDBJ whole genome shotgun (WGS) entry which is preliminary data.</text>
</comment>
<organism evidence="2 3">
    <name type="scientific">Bacillus subtilis subsp. subtilis</name>
    <dbReference type="NCBI Taxonomy" id="135461"/>
    <lineage>
        <taxon>Bacteria</taxon>
        <taxon>Bacillati</taxon>
        <taxon>Bacillota</taxon>
        <taxon>Bacilli</taxon>
        <taxon>Bacillales</taxon>
        <taxon>Bacillaceae</taxon>
        <taxon>Bacillus</taxon>
    </lineage>
</organism>
<evidence type="ECO:0000256" key="1">
    <source>
        <dbReference type="SAM" id="Phobius"/>
    </source>
</evidence>
<protein>
    <submittedName>
        <fullName evidence="2">Uncharacterized protein</fullName>
    </submittedName>
</protein>